<sequence length="168" mass="18765">IAHKPYGTHAHTPIHTPVGKIRANHDDISDLCAIPLAGRADSSTGSHAKVHKVLLFERVGSDPEGHPTGVQGEAVRWAVQTLVIPEGCENETETSHLPWWKICTIMSFETLSLELLSSCGLARYFAPSISFILSFSYSFWSLTGVMGWILRARRFFFYVYTSSFSFFL</sequence>
<gene>
    <name evidence="2" type="ORF">GSTUAT00006974001</name>
</gene>
<reference evidence="2" key="1">
    <citation type="submission" date="2015-10" db="EMBL/GenBank/DDBJ databases">
        <authorList>
            <person name="Regsiter A."/>
            <person name="william w."/>
        </authorList>
    </citation>
    <scope>NUCLEOTIDE SEQUENCE</scope>
    <source>
        <strain evidence="2">Montdore</strain>
    </source>
</reference>
<accession>A0A292PQD3</accession>
<feature type="transmembrane region" description="Helical" evidence="1">
    <location>
        <begin position="124"/>
        <end position="150"/>
    </location>
</feature>
<keyword evidence="3" id="KW-1185">Reference proteome</keyword>
<evidence type="ECO:0000313" key="2">
    <source>
        <dbReference type="EMBL" id="CUS08915.1"/>
    </source>
</evidence>
<dbReference type="Proteomes" id="UP001412239">
    <property type="component" value="Unassembled WGS sequence"/>
</dbReference>
<protein>
    <submittedName>
        <fullName evidence="2">Uncharacterized protein</fullName>
    </submittedName>
</protein>
<keyword evidence="1" id="KW-1133">Transmembrane helix</keyword>
<feature type="non-terminal residue" evidence="2">
    <location>
        <position position="168"/>
    </location>
</feature>
<evidence type="ECO:0000256" key="1">
    <source>
        <dbReference type="SAM" id="Phobius"/>
    </source>
</evidence>
<evidence type="ECO:0000313" key="3">
    <source>
        <dbReference type="Proteomes" id="UP001412239"/>
    </source>
</evidence>
<name>A0A292PQD3_9PEZI</name>
<proteinExistence type="predicted"/>
<dbReference type="EMBL" id="LN891106">
    <property type="protein sequence ID" value="CUS08915.1"/>
    <property type="molecule type" value="Genomic_DNA"/>
</dbReference>
<keyword evidence="1" id="KW-0812">Transmembrane</keyword>
<keyword evidence="1" id="KW-0472">Membrane</keyword>
<dbReference type="AlphaFoldDB" id="A0A292PQD3"/>
<organism evidence="2 3">
    <name type="scientific">Tuber aestivum</name>
    <name type="common">summer truffle</name>
    <dbReference type="NCBI Taxonomy" id="59557"/>
    <lineage>
        <taxon>Eukaryota</taxon>
        <taxon>Fungi</taxon>
        <taxon>Dikarya</taxon>
        <taxon>Ascomycota</taxon>
        <taxon>Pezizomycotina</taxon>
        <taxon>Pezizomycetes</taxon>
        <taxon>Pezizales</taxon>
        <taxon>Tuberaceae</taxon>
        <taxon>Tuber</taxon>
    </lineage>
</organism>